<dbReference type="InterPro" id="IPR036388">
    <property type="entry name" value="WH-like_DNA-bd_sf"/>
</dbReference>
<evidence type="ECO:0000259" key="4">
    <source>
        <dbReference type="PROSITE" id="PS51071"/>
    </source>
</evidence>
<feature type="domain" description="SIS" evidence="5">
    <location>
        <begin position="123"/>
        <end position="264"/>
    </location>
</feature>
<gene>
    <name evidence="6" type="ordered locus">BATR1942_19495</name>
</gene>
<feature type="domain" description="HTH rpiR-type" evidence="4">
    <location>
        <begin position="3"/>
        <end position="79"/>
    </location>
</feature>
<dbReference type="InterPro" id="IPR001347">
    <property type="entry name" value="SIS_dom"/>
</dbReference>
<keyword evidence="2" id="KW-0238">DNA-binding</keyword>
<dbReference type="InterPro" id="IPR035472">
    <property type="entry name" value="RpiR-like_SIS"/>
</dbReference>
<dbReference type="RefSeq" id="WP_003327873.1">
    <property type="nucleotide sequence ID" value="NC_014639.1"/>
</dbReference>
<evidence type="ECO:0000256" key="2">
    <source>
        <dbReference type="ARBA" id="ARBA00023125"/>
    </source>
</evidence>
<proteinExistence type="predicted"/>
<keyword evidence="1" id="KW-0805">Transcription regulation</keyword>
<dbReference type="PANTHER" id="PTHR30514:SF10">
    <property type="entry name" value="MURR_RPIR FAMILY TRANSCRIPTIONAL REGULATOR"/>
    <property type="match status" value="1"/>
</dbReference>
<dbReference type="Pfam" id="PF01380">
    <property type="entry name" value="SIS"/>
    <property type="match status" value="1"/>
</dbReference>
<organism evidence="6 7">
    <name type="scientific">Bacillus atrophaeus (strain 1942)</name>
    <dbReference type="NCBI Taxonomy" id="720555"/>
    <lineage>
        <taxon>Bacteria</taxon>
        <taxon>Bacillati</taxon>
        <taxon>Bacillota</taxon>
        <taxon>Bacilli</taxon>
        <taxon>Bacillales</taxon>
        <taxon>Bacillaceae</taxon>
        <taxon>Bacillus</taxon>
    </lineage>
</organism>
<dbReference type="Gene3D" id="3.40.50.10490">
    <property type="entry name" value="Glucose-6-phosphate isomerase like protein, domain 1"/>
    <property type="match status" value="1"/>
</dbReference>
<dbReference type="InterPro" id="IPR046348">
    <property type="entry name" value="SIS_dom_sf"/>
</dbReference>
<evidence type="ECO:0000256" key="3">
    <source>
        <dbReference type="ARBA" id="ARBA00023163"/>
    </source>
</evidence>
<keyword evidence="3" id="KW-0804">Transcription</keyword>
<dbReference type="Gene3D" id="1.10.10.10">
    <property type="entry name" value="Winged helix-like DNA-binding domain superfamily/Winged helix DNA-binding domain"/>
    <property type="match status" value="1"/>
</dbReference>
<evidence type="ECO:0000259" key="5">
    <source>
        <dbReference type="PROSITE" id="PS51464"/>
    </source>
</evidence>
<dbReference type="InterPro" id="IPR047640">
    <property type="entry name" value="RpiR-like"/>
</dbReference>
<name>A0ABN3ZFJ9_BACA1</name>
<protein>
    <submittedName>
        <fullName evidence="6">Transcriptional regulator</fullName>
    </submittedName>
</protein>
<dbReference type="PANTHER" id="PTHR30514">
    <property type="entry name" value="GLUCOKINASE"/>
    <property type="match status" value="1"/>
</dbReference>
<accession>A0ABN3ZFJ9</accession>
<evidence type="ECO:0000256" key="1">
    <source>
        <dbReference type="ARBA" id="ARBA00023015"/>
    </source>
</evidence>
<dbReference type="SUPFAM" id="SSF53697">
    <property type="entry name" value="SIS domain"/>
    <property type="match status" value="1"/>
</dbReference>
<dbReference type="PROSITE" id="PS51464">
    <property type="entry name" value="SIS"/>
    <property type="match status" value="1"/>
</dbReference>
<dbReference type="InterPro" id="IPR000281">
    <property type="entry name" value="HTH_RpiR"/>
</dbReference>
<dbReference type="Pfam" id="PF01418">
    <property type="entry name" value="HTH_6"/>
    <property type="match status" value="1"/>
</dbReference>
<dbReference type="Proteomes" id="UP000006867">
    <property type="component" value="Chromosome"/>
</dbReference>
<evidence type="ECO:0000313" key="6">
    <source>
        <dbReference type="EMBL" id="ADP34815.1"/>
    </source>
</evidence>
<dbReference type="EMBL" id="CP002207">
    <property type="protein sequence ID" value="ADP34815.1"/>
    <property type="molecule type" value="Genomic_DNA"/>
</dbReference>
<dbReference type="CDD" id="cd05013">
    <property type="entry name" value="SIS_RpiR"/>
    <property type="match status" value="1"/>
</dbReference>
<reference evidence="6 7" key="1">
    <citation type="journal article" date="2011" name="Front. Microbiol.">
        <title>Genomic signatures of strain selection and enhancement in Bacillus atrophaeus var. globigii, a historical biowarfare simulant.</title>
        <authorList>
            <person name="Gibbons H.S."/>
            <person name="Broomall S.M."/>
            <person name="McNew L.A."/>
            <person name="Daligault H."/>
            <person name="Chapman C."/>
            <person name="Bruce D."/>
            <person name="Karavis M."/>
            <person name="Krepps M."/>
            <person name="McGregor P.A."/>
            <person name="Hong C."/>
            <person name="Park K.H."/>
            <person name="Akmal A."/>
            <person name="Feldman A."/>
            <person name="Lin J.S."/>
            <person name="Chang W.E."/>
            <person name="Higgs B.W."/>
            <person name="Demirev P."/>
            <person name="Lindquist J."/>
            <person name="Liem A."/>
            <person name="Fochler E."/>
            <person name="Read T.D."/>
            <person name="Tapia R."/>
            <person name="Johnson S."/>
            <person name="Bishop-Lilly K.A."/>
            <person name="Detter C."/>
            <person name="Han C."/>
            <person name="Sozhamannan S."/>
            <person name="Rosenzweig C.N."/>
            <person name="Skowronski E.W."/>
        </authorList>
    </citation>
    <scope>NUCLEOTIDE SEQUENCE [LARGE SCALE GENOMIC DNA]</scope>
    <source>
        <strain evidence="6 7">1942</strain>
    </source>
</reference>
<evidence type="ECO:0000313" key="7">
    <source>
        <dbReference type="Proteomes" id="UP000006867"/>
    </source>
</evidence>
<dbReference type="PROSITE" id="PS51071">
    <property type="entry name" value="HTH_RPIR"/>
    <property type="match status" value="1"/>
</dbReference>
<keyword evidence="7" id="KW-1185">Reference proteome</keyword>
<sequence length="283" mass="31183">MATGGLSIIQSMKHKLPQSERKLADYILKHPHEAVNSTVNEISTSADTSDAAVIRLCKSLGLKGFQDLKMRIAGDLMKPSLQGYRDIAPHEPLYSIAEKTAGNAIQAIQDTSDMLDYQELERAVYMLCQAHTVHFIGVGASGIVAKDAQQKWLRIHKQATAFTDTHLVASLIANADERDIVFAISFSGETQEMIDLLSMAREKGITTMSLTQFSQTSVSSLADVSLYTAHSNEAPFRSAATSSRLAQLFMIDTLFLGMAAERYEETVGYIDKTREAIRSMRKT</sequence>
<dbReference type="SUPFAM" id="SSF46689">
    <property type="entry name" value="Homeodomain-like"/>
    <property type="match status" value="1"/>
</dbReference>
<dbReference type="InterPro" id="IPR009057">
    <property type="entry name" value="Homeodomain-like_sf"/>
</dbReference>